<reference evidence="2 3" key="1">
    <citation type="journal article" date="2023" name="Antonie Van Leeuwenhoek">
        <title>Flavobacterium potami sp. nov., a multi-metal resistance genes harbouring bacterium isolated from shallow river silt.</title>
        <authorList>
            <person name="Li S."/>
            <person name="Mao S."/>
            <person name="Mu W."/>
            <person name="Guo B."/>
            <person name="Li C."/>
            <person name="Zhu Q."/>
            <person name="Hou X."/>
            <person name="Zhao Y."/>
            <person name="Wei S."/>
            <person name="Liu H."/>
            <person name="Liu A."/>
        </authorList>
    </citation>
    <scope>NUCLEOTIDE SEQUENCE [LARGE SCALE GENOMIC DNA]</scope>
    <source>
        <strain evidence="2 3">17A</strain>
    </source>
</reference>
<dbReference type="Gene3D" id="2.60.120.600">
    <property type="entry name" value="Domain of unknown function DUF1214, C-terminal domain"/>
    <property type="match status" value="1"/>
</dbReference>
<sequence length="51" mass="6230">MYFGPKAPAGKEKNWLQTIKGKHWFTYMRFYGTTEAYFNKSWKMDDIKEMK</sequence>
<comment type="caution">
    <text evidence="2">The sequence shown here is derived from an EMBL/GenBank/DDBJ whole genome shotgun (WGS) entry which is preliminary data.</text>
</comment>
<feature type="domain" description="DUF1214" evidence="1">
    <location>
        <begin position="2"/>
        <end position="34"/>
    </location>
</feature>
<dbReference type="InterPro" id="IPR010621">
    <property type="entry name" value="DUF1214"/>
</dbReference>
<organism evidence="2 3">
    <name type="scientific">Flavobacterium potami</name>
    <dbReference type="NCBI Taxonomy" id="2872310"/>
    <lineage>
        <taxon>Bacteria</taxon>
        <taxon>Pseudomonadati</taxon>
        <taxon>Bacteroidota</taxon>
        <taxon>Flavobacteriia</taxon>
        <taxon>Flavobacteriales</taxon>
        <taxon>Flavobacteriaceae</taxon>
        <taxon>Flavobacterium</taxon>
    </lineage>
</organism>
<dbReference type="Pfam" id="PF06742">
    <property type="entry name" value="DUF1214"/>
    <property type="match status" value="1"/>
</dbReference>
<protein>
    <submittedName>
        <fullName evidence="2">DUF1214 domain-containing protein</fullName>
    </submittedName>
</protein>
<keyword evidence="3" id="KW-1185">Reference proteome</keyword>
<evidence type="ECO:0000313" key="3">
    <source>
        <dbReference type="Proteomes" id="UP001139366"/>
    </source>
</evidence>
<dbReference type="SUPFAM" id="SSF160935">
    <property type="entry name" value="VPA0735-like"/>
    <property type="match status" value="1"/>
</dbReference>
<name>A0A9X1KRL3_9FLAO</name>
<evidence type="ECO:0000313" key="2">
    <source>
        <dbReference type="EMBL" id="MBZ4035361.1"/>
    </source>
</evidence>
<evidence type="ECO:0000259" key="1">
    <source>
        <dbReference type="Pfam" id="PF06742"/>
    </source>
</evidence>
<dbReference type="InterPro" id="IPR037049">
    <property type="entry name" value="DUF1214_C_sf"/>
</dbReference>
<dbReference type="EMBL" id="JAINUY010000003">
    <property type="protein sequence ID" value="MBZ4035361.1"/>
    <property type="molecule type" value="Genomic_DNA"/>
</dbReference>
<gene>
    <name evidence="2" type="ORF">K6T82_11335</name>
</gene>
<dbReference type="RefSeq" id="WP_223705987.1">
    <property type="nucleotide sequence ID" value="NZ_JAINUY010000003.1"/>
</dbReference>
<accession>A0A9X1KRL3</accession>
<proteinExistence type="predicted"/>
<dbReference type="Proteomes" id="UP001139366">
    <property type="component" value="Unassembled WGS sequence"/>
</dbReference>
<dbReference type="AlphaFoldDB" id="A0A9X1KRL3"/>